<dbReference type="Pfam" id="PF01522">
    <property type="entry name" value="Polysacc_deac_1"/>
    <property type="match status" value="1"/>
</dbReference>
<dbReference type="GO" id="GO:0016020">
    <property type="term" value="C:membrane"/>
    <property type="evidence" value="ECO:0007669"/>
    <property type="project" value="TreeGrafter"/>
</dbReference>
<dbReference type="Proteomes" id="UP000001681">
    <property type="component" value="Chromosome"/>
</dbReference>
<dbReference type="eggNOG" id="COG0726">
    <property type="taxonomic scope" value="Bacteria"/>
</dbReference>
<feature type="domain" description="NodB homology" evidence="4">
    <location>
        <begin position="42"/>
        <end position="225"/>
    </location>
</feature>
<dbReference type="EMBL" id="CP001022">
    <property type="protein sequence ID" value="ACB59975.1"/>
    <property type="molecule type" value="Genomic_DNA"/>
</dbReference>
<evidence type="ECO:0000313" key="7">
    <source>
        <dbReference type="Proteomes" id="UP000001681"/>
    </source>
</evidence>
<dbReference type="PROSITE" id="PS51677">
    <property type="entry name" value="NODB"/>
    <property type="match status" value="1"/>
</dbReference>
<evidence type="ECO:0000313" key="6">
    <source>
        <dbReference type="EMBL" id="ACB59975.1"/>
    </source>
</evidence>
<dbReference type="PANTHER" id="PTHR10587">
    <property type="entry name" value="GLYCOSYL TRANSFERASE-RELATED"/>
    <property type="match status" value="1"/>
</dbReference>
<dbReference type="Gene3D" id="3.20.20.370">
    <property type="entry name" value="Glycoside hydrolase/deacetylase"/>
    <property type="match status" value="1"/>
</dbReference>
<dbReference type="CAZy" id="CBM50">
    <property type="family name" value="Carbohydrate-Binding Module Family 50"/>
</dbReference>
<dbReference type="eggNOG" id="COG1388">
    <property type="taxonomic scope" value="Bacteria"/>
</dbReference>
<dbReference type="InterPro" id="IPR011330">
    <property type="entry name" value="Glyco_hydro/deAcase_b/a-brl"/>
</dbReference>
<reference evidence="6 7" key="2">
    <citation type="journal article" date="2008" name="BMC Genomics">
        <title>Architecture of thermal adaptation in an Exiguobacterium sibiricum strain isolated from 3 million year old permafrost: a genome and transcriptome approach.</title>
        <authorList>
            <person name="Rodrigues D.F."/>
            <person name="Ivanova N."/>
            <person name="He Z."/>
            <person name="Huebner M."/>
            <person name="Zhou J."/>
            <person name="Tiedje J.M."/>
        </authorList>
    </citation>
    <scope>NUCLEOTIDE SEQUENCE [LARGE SCALE GENOMIC DNA]</scope>
    <source>
        <strain evidence="7">DSM 17290 / CIP 109462 / JCM 13490 / 255-15</strain>
    </source>
</reference>
<reference evidence="6 7" key="1">
    <citation type="journal article" date="2006" name="Extremophiles">
        <title>Characterization of Exiguobacterium isolates from the Siberian permafrost. Description of Exiguobacterium sibiricum sp. nov.</title>
        <authorList>
            <person name="Rodrigues D.F."/>
            <person name="Goris J."/>
            <person name="Vishnivetskaya T."/>
            <person name="Gilichinsky D."/>
            <person name="Thomashow M.F."/>
            <person name="Tiedje J.M."/>
        </authorList>
    </citation>
    <scope>NUCLEOTIDE SEQUENCE [LARGE SCALE GENOMIC DNA]</scope>
    <source>
        <strain evidence="7">DSM 17290 / CIP 109462 / JCM 13490 / 255-15</strain>
    </source>
</reference>
<keyword evidence="7" id="KW-1185">Reference proteome</keyword>
<evidence type="ECO:0000259" key="3">
    <source>
        <dbReference type="PROSITE" id="PS50943"/>
    </source>
</evidence>
<dbReference type="PROSITE" id="PS51782">
    <property type="entry name" value="LYSM"/>
    <property type="match status" value="2"/>
</dbReference>
<evidence type="ECO:0000256" key="1">
    <source>
        <dbReference type="ARBA" id="ARBA00022723"/>
    </source>
</evidence>
<dbReference type="CDD" id="cd10917">
    <property type="entry name" value="CE4_NodB_like_6s_7s"/>
    <property type="match status" value="1"/>
</dbReference>
<dbReference type="PANTHER" id="PTHR10587:SF133">
    <property type="entry name" value="CHITIN DEACETYLASE 1-RELATED"/>
    <property type="match status" value="1"/>
</dbReference>
<dbReference type="PROSITE" id="PS50943">
    <property type="entry name" value="HTH_CROC1"/>
    <property type="match status" value="1"/>
</dbReference>
<organism evidence="6 7">
    <name type="scientific">Exiguobacterium sibiricum (strain DSM 17290 / CCUG 55495 / CIP 109462 / JCM 13490 / 255-15)</name>
    <dbReference type="NCBI Taxonomy" id="262543"/>
    <lineage>
        <taxon>Bacteria</taxon>
        <taxon>Bacillati</taxon>
        <taxon>Bacillota</taxon>
        <taxon>Bacilli</taxon>
        <taxon>Bacillales</taxon>
        <taxon>Bacillales Family XII. Incertae Sedis</taxon>
        <taxon>Exiguobacterium</taxon>
    </lineage>
</organism>
<protein>
    <submittedName>
        <fullName evidence="6">Polysaccharide deacetylase</fullName>
    </submittedName>
</protein>
<dbReference type="InterPro" id="IPR002509">
    <property type="entry name" value="NODB_dom"/>
</dbReference>
<dbReference type="GO" id="GO:0046872">
    <property type="term" value="F:metal ion binding"/>
    <property type="evidence" value="ECO:0007669"/>
    <property type="project" value="UniProtKB-KW"/>
</dbReference>
<dbReference type="InterPro" id="IPR036779">
    <property type="entry name" value="LysM_dom_sf"/>
</dbReference>
<dbReference type="AlphaFoldDB" id="B1YJ45"/>
<keyword evidence="1" id="KW-0479">Metal-binding</keyword>
<dbReference type="SUPFAM" id="SSF54106">
    <property type="entry name" value="LysM domain"/>
    <property type="match status" value="2"/>
</dbReference>
<dbReference type="Pfam" id="PF01476">
    <property type="entry name" value="LysM"/>
    <property type="match status" value="2"/>
</dbReference>
<dbReference type="STRING" id="262543.Exig_0493"/>
<dbReference type="KEGG" id="esi:Exig_0493"/>
<evidence type="ECO:0000259" key="4">
    <source>
        <dbReference type="PROSITE" id="PS51677"/>
    </source>
</evidence>
<feature type="domain" description="HTH cro/C1-type" evidence="3">
    <location>
        <begin position="245"/>
        <end position="263"/>
    </location>
</feature>
<dbReference type="CDD" id="cd00118">
    <property type="entry name" value="LysM"/>
    <property type="match status" value="2"/>
</dbReference>
<dbReference type="InterPro" id="IPR018392">
    <property type="entry name" value="LysM"/>
</dbReference>
<evidence type="ECO:0000259" key="5">
    <source>
        <dbReference type="PROSITE" id="PS51782"/>
    </source>
</evidence>
<accession>B1YJ45</accession>
<dbReference type="Gene3D" id="3.10.350.10">
    <property type="entry name" value="LysM domain"/>
    <property type="match status" value="2"/>
</dbReference>
<dbReference type="GO" id="GO:0016810">
    <property type="term" value="F:hydrolase activity, acting on carbon-nitrogen (but not peptide) bonds"/>
    <property type="evidence" value="ECO:0007669"/>
    <property type="project" value="InterPro"/>
</dbReference>
<feature type="domain" description="LysM" evidence="5">
    <location>
        <begin position="239"/>
        <end position="283"/>
    </location>
</feature>
<gene>
    <name evidence="6" type="ordered locus">Exig_0493</name>
</gene>
<dbReference type="InterPro" id="IPR001387">
    <property type="entry name" value="Cro/C1-type_HTH"/>
</dbReference>
<dbReference type="InterPro" id="IPR050248">
    <property type="entry name" value="Polysacc_deacetylase_ArnD"/>
</dbReference>
<dbReference type="SUPFAM" id="SSF88713">
    <property type="entry name" value="Glycoside hydrolase/deacetylase"/>
    <property type="match status" value="1"/>
</dbReference>
<name>B1YJ45_EXIS2</name>
<feature type="domain" description="LysM" evidence="5">
    <location>
        <begin position="294"/>
        <end position="338"/>
    </location>
</feature>
<evidence type="ECO:0000256" key="2">
    <source>
        <dbReference type="ARBA" id="ARBA00022801"/>
    </source>
</evidence>
<dbReference type="OrthoDB" id="9812065at2"/>
<sequence length="340" mass="35890">MHGKWIRIIMIMLISLFPFFSYGLTADAASSTFVTKGSTTSKVVALTFDDGADGGNITKILSILKANNVKATFFLTGTGANNHPQLIKNIATATPTHQLGNHSYTHPDFTKLTATQMTSELSKTENLIKSLTGRTTKPIFRAPFGASNSAVLAAVGNAGYTKTIQWNIDTTDWKGISSTAILARVVPNIVPGSIVLMHTGAGAPGTPVALPSMISQLKAKGYKFVTISELLKLPPSGSKTYTVKSGDTLYKIANLYNVTVAALAKANNITNYNLITVGQVLVIPGTTPPPPTTVTYTVKAGDTLYSIATKYGVTVTALASANKITNVNLISVGQVLVIPK</sequence>
<proteinExistence type="predicted"/>
<dbReference type="HOGENOM" id="CLU_711264_0_0_9"/>
<dbReference type="GO" id="GO:0005975">
    <property type="term" value="P:carbohydrate metabolic process"/>
    <property type="evidence" value="ECO:0007669"/>
    <property type="project" value="InterPro"/>
</dbReference>
<reference evidence="7" key="3">
    <citation type="submission" date="2008-04" db="EMBL/GenBank/DDBJ databases">
        <title>Complete sequence of chromosome of Exiguobacterium sibiricum 255-15.</title>
        <authorList>
            <consortium name="US DOE Joint Genome Institute"/>
            <person name="Copeland A."/>
            <person name="Lucas S."/>
            <person name="Lapidus A."/>
            <person name="Glavina del Rio T."/>
            <person name="Dalin E."/>
            <person name="Tice H."/>
            <person name="Bruce D."/>
            <person name="Goodwin L."/>
            <person name="Pitluck S."/>
            <person name="Kiss H."/>
            <person name="Chertkov O."/>
            <person name="Monk C."/>
            <person name="Brettin T."/>
            <person name="Detter J.C."/>
            <person name="Han C."/>
            <person name="Kuske C.R."/>
            <person name="Schmutz J."/>
            <person name="Larimer F."/>
            <person name="Land M."/>
            <person name="Hauser L."/>
            <person name="Kyrpides N."/>
            <person name="Mikhailova N."/>
            <person name="Vishnivetskaya T."/>
            <person name="Rodrigues D.F."/>
            <person name="Gilichinsky D."/>
            <person name="Tiedje J."/>
            <person name="Richardson P."/>
        </authorList>
    </citation>
    <scope>NUCLEOTIDE SEQUENCE [LARGE SCALE GENOMIC DNA]</scope>
    <source>
        <strain evidence="7">DSM 17290 / CIP 109462 / JCM 13490 / 255-15</strain>
    </source>
</reference>
<keyword evidence="2" id="KW-0378">Hydrolase</keyword>
<dbReference type="SMART" id="SM00257">
    <property type="entry name" value="LysM"/>
    <property type="match status" value="2"/>
</dbReference>